<dbReference type="EMBL" id="KV485451">
    <property type="protein sequence ID" value="OCT55532.1"/>
    <property type="molecule type" value="Genomic_DNA"/>
</dbReference>
<accession>A0A974GYR4</accession>
<keyword evidence="1" id="KW-0472">Membrane</keyword>
<keyword evidence="1" id="KW-1133">Transmembrane helix</keyword>
<dbReference type="Proteomes" id="UP000694892">
    <property type="component" value="Unassembled WGS sequence"/>
</dbReference>
<dbReference type="AlphaFoldDB" id="A0A974GYR4"/>
<keyword evidence="1" id="KW-0812">Transmembrane</keyword>
<evidence type="ECO:0000256" key="1">
    <source>
        <dbReference type="SAM" id="Phobius"/>
    </source>
</evidence>
<organism evidence="2">
    <name type="scientific">Xenopus laevis</name>
    <name type="common">African clawed frog</name>
    <dbReference type="NCBI Taxonomy" id="8355"/>
    <lineage>
        <taxon>Eukaryota</taxon>
        <taxon>Metazoa</taxon>
        <taxon>Chordata</taxon>
        <taxon>Craniata</taxon>
        <taxon>Vertebrata</taxon>
        <taxon>Euteleostomi</taxon>
        <taxon>Amphibia</taxon>
        <taxon>Batrachia</taxon>
        <taxon>Anura</taxon>
        <taxon>Pipoidea</taxon>
        <taxon>Pipidae</taxon>
        <taxon>Xenopodinae</taxon>
        <taxon>Xenopus</taxon>
        <taxon>Xenopus</taxon>
    </lineage>
</organism>
<sequence length="129" mass="14142">MCILFCPPSPFLAFFFLLFAHLLSILPSCLPLYFPLKHLNVHFLVTVCGSCSTTDSLMAQIPVKQPPRKSPSDTEVLVTHIPSGAIQVNANDGNLTYDSNLCAVWGGALWVPLGTWCETKASTGRIRTY</sequence>
<gene>
    <name evidence="2" type="ORF">XELAEV_18001275mg</name>
</gene>
<reference evidence="2" key="1">
    <citation type="submission" date="2016-05" db="EMBL/GenBank/DDBJ databases">
        <title>WGS assembly of Xenopus laevis.</title>
        <authorList>
            <person name="Session A."/>
            <person name="Uno Y."/>
            <person name="Kwon T."/>
            <person name="Chapman J."/>
            <person name="Toyoda A."/>
            <person name="Takahashi S."/>
            <person name="Fukui A."/>
            <person name="Hikosaka A."/>
            <person name="Putnam N."/>
            <person name="Stites J."/>
            <person name="Van Heeringen S."/>
            <person name="Quigley I."/>
            <person name="Heinz S."/>
            <person name="Hellsten U."/>
            <person name="Lyons J."/>
            <person name="Suzuki A."/>
            <person name="Kondo M."/>
            <person name="Ogino H."/>
            <person name="Ochi H."/>
            <person name="Bogdanovic O."/>
            <person name="Lister R."/>
            <person name="Georgiou G."/>
            <person name="Paranjpe S."/>
            <person name="Van Kruijsbergen I."/>
            <person name="Mozaffari S."/>
            <person name="Shu S."/>
            <person name="Schmutz J."/>
            <person name="Jenkins J."/>
            <person name="Grimwood J."/>
            <person name="Carlson J."/>
            <person name="Mitros T."/>
            <person name="Simakov O."/>
            <person name="Heald R."/>
            <person name="Miller K."/>
            <person name="Haudenschild C."/>
            <person name="Kuroki Y."/>
            <person name="Tanaka T."/>
            <person name="Michiue T."/>
            <person name="Watanabe M."/>
            <person name="Kinoshita T."/>
            <person name="Ohta Y."/>
            <person name="Mawaribuchi S."/>
            <person name="Suzuki Y."/>
            <person name="Haramoto Y."/>
            <person name="Yamamoto T."/>
            <person name="Takagi C."/>
            <person name="Kitzman J."/>
            <person name="Shendure J."/>
            <person name="Nakayama T."/>
            <person name="Izutsu Y."/>
            <person name="Robert J."/>
            <person name="Dichmann D."/>
            <person name="Flajnik M."/>
            <person name="Houston D."/>
            <person name="Marcotte E."/>
            <person name="Wallingford J."/>
            <person name="Ito Y."/>
            <person name="Asashima M."/>
            <person name="Ueno N."/>
            <person name="Matsuda Y."/>
            <person name="Jan Veenstra G."/>
            <person name="Fujiyama A."/>
            <person name="Harland R."/>
            <person name="Taira M."/>
            <person name="Rokhsar D.S."/>
        </authorList>
    </citation>
    <scope>NUCLEOTIDE SEQUENCE</scope>
    <source>
        <strain evidence="2">J</strain>
        <tissue evidence="2">Blood</tissue>
    </source>
</reference>
<evidence type="ECO:0000313" key="2">
    <source>
        <dbReference type="EMBL" id="OCT55532.1"/>
    </source>
</evidence>
<proteinExistence type="predicted"/>
<name>A0A974GYR4_XENLA</name>
<protein>
    <submittedName>
        <fullName evidence="2">Uncharacterized protein</fullName>
    </submittedName>
</protein>
<feature type="transmembrane region" description="Helical" evidence="1">
    <location>
        <begin position="12"/>
        <end position="34"/>
    </location>
</feature>